<dbReference type="SUPFAM" id="SSF52540">
    <property type="entry name" value="P-loop containing nucleoside triphosphate hydrolases"/>
    <property type="match status" value="1"/>
</dbReference>
<dbReference type="EMBL" id="JBHSIY010000028">
    <property type="protein sequence ID" value="MFC4869362.1"/>
    <property type="molecule type" value="Genomic_DNA"/>
</dbReference>
<evidence type="ECO:0000256" key="1">
    <source>
        <dbReference type="SAM" id="MobiDB-lite"/>
    </source>
</evidence>
<reference evidence="3" key="1">
    <citation type="journal article" date="2019" name="Int. J. Syst. Evol. Microbiol.">
        <title>The Global Catalogue of Microorganisms (GCM) 10K type strain sequencing project: providing services to taxonomists for standard genome sequencing and annotation.</title>
        <authorList>
            <consortium name="The Broad Institute Genomics Platform"/>
            <consortium name="The Broad Institute Genome Sequencing Center for Infectious Disease"/>
            <person name="Wu L."/>
            <person name="Ma J."/>
        </authorList>
    </citation>
    <scope>NUCLEOTIDE SEQUENCE [LARGE SCALE GENOMIC DNA]</scope>
    <source>
        <strain evidence="3">CGMCC 4.7304</strain>
    </source>
</reference>
<organism evidence="2 3">
    <name type="scientific">Streptomonospora arabica</name>
    <dbReference type="NCBI Taxonomy" id="412417"/>
    <lineage>
        <taxon>Bacteria</taxon>
        <taxon>Bacillati</taxon>
        <taxon>Actinomycetota</taxon>
        <taxon>Actinomycetes</taxon>
        <taxon>Streptosporangiales</taxon>
        <taxon>Nocardiopsidaceae</taxon>
        <taxon>Streptomonospora</taxon>
    </lineage>
</organism>
<name>A0ABV9SSM5_9ACTN</name>
<comment type="caution">
    <text evidence="2">The sequence shown here is derived from an EMBL/GenBank/DDBJ whole genome shotgun (WGS) entry which is preliminary data.</text>
</comment>
<dbReference type="Proteomes" id="UP001595858">
    <property type="component" value="Unassembled WGS sequence"/>
</dbReference>
<feature type="region of interest" description="Disordered" evidence="1">
    <location>
        <begin position="542"/>
        <end position="586"/>
    </location>
</feature>
<evidence type="ECO:0000313" key="3">
    <source>
        <dbReference type="Proteomes" id="UP001595858"/>
    </source>
</evidence>
<proteinExistence type="predicted"/>
<protein>
    <recommendedName>
        <fullName evidence="4">FtsK domain-containing protein</fullName>
    </recommendedName>
</protein>
<evidence type="ECO:0000313" key="2">
    <source>
        <dbReference type="EMBL" id="MFC4869362.1"/>
    </source>
</evidence>
<accession>A0ABV9SSM5</accession>
<dbReference type="RefSeq" id="WP_344143040.1">
    <property type="nucleotide sequence ID" value="NZ_BAAAQI010000006.1"/>
</dbReference>
<evidence type="ECO:0008006" key="4">
    <source>
        <dbReference type="Google" id="ProtNLM"/>
    </source>
</evidence>
<dbReference type="InterPro" id="IPR027417">
    <property type="entry name" value="P-loop_NTPase"/>
</dbReference>
<gene>
    <name evidence="2" type="ORF">ACFPCZ_22230</name>
</gene>
<sequence>MSKKKRRFEVGRFGPVTGPVTAGTASLAVASLGSLPEIGLSPWWAAGVAAAGGLLHLAEAVKRGTTGFSKLHRCATWAASGTWTWFALGTTPWSVEMLAPLFAGTVVAVTSAQAAAVYEQTVDGRAKEEERIRRRLGLCEQWEDRIARVCRIKGVDIARHGALEEWKRPDPAKPTQTRTTGYSIEAVLPSGGHRWTDISAKKLELAADADLPEGCGVEVRRGATARRVVLDVTTVDVFSEDFELPRDYSKRSINQPMTMGVRADGSLAEVCLRWVCGILIGQTGSGKSNMLTAAVTQLLRCDDVVVMAIDPNGGKAFKPFLKPWLTGNRQGRPAVEWIAPDGGEGDDERAFELVRFLVQAIPRRAAAYEGLMDEVDDDKIPVSHQLPQIILITDETANLSSRVKAQLVELSNRSRAVSIRQLTCALRALDLGGGGIPTDLLAQGKVRIGMDVTDDKELAYLFGWGKRTPKAEESKGTGTGFVADGTEVPRQFKAYRALRSDAAGYAEHTEHLRPEVDQVTVDTDRQAWDRRWDWLDEQPVARAAEPVSSPSPPKPSSAAPGDTTQALQRLGFPGFGQTDTSPGQGAVDYDAEFRRMTEEQLSDVGPAPEAPAQGQVPWLLVRCHQAAGERVRVHMATLAEACGISARRLGELLRMVGVEPIDHPVTVDGVKAKGYETAHITLTMALIGNGQRECPREVWDAIGPPE</sequence>
<dbReference type="Gene3D" id="3.40.50.300">
    <property type="entry name" value="P-loop containing nucleotide triphosphate hydrolases"/>
    <property type="match status" value="1"/>
</dbReference>
<keyword evidence="3" id="KW-1185">Reference proteome</keyword>